<keyword evidence="6" id="KW-1133">Transmembrane helix</keyword>
<feature type="domain" description="FAD-binding PCMH-type" evidence="7">
    <location>
        <begin position="484"/>
        <end position="660"/>
    </location>
</feature>
<evidence type="ECO:0000313" key="9">
    <source>
        <dbReference type="Proteomes" id="UP000054383"/>
    </source>
</evidence>
<keyword evidence="2" id="KW-0285">Flavoprotein</keyword>
<feature type="transmembrane region" description="Helical" evidence="6">
    <location>
        <begin position="165"/>
        <end position="186"/>
    </location>
</feature>
<evidence type="ECO:0000313" key="8">
    <source>
        <dbReference type="EMBL" id="CRG87277.1"/>
    </source>
</evidence>
<comment type="similarity">
    <text evidence="1">Belongs to the oxygen-dependent FAD-linked oxidoreductase family.</text>
</comment>
<dbReference type="Pfam" id="PF01565">
    <property type="entry name" value="FAD_binding_4"/>
    <property type="match status" value="1"/>
</dbReference>
<dbReference type="InterPro" id="IPR016169">
    <property type="entry name" value="FAD-bd_PCMH_sub2"/>
</dbReference>
<dbReference type="PROSITE" id="PS51387">
    <property type="entry name" value="FAD_PCMH"/>
    <property type="match status" value="1"/>
</dbReference>
<gene>
    <name evidence="8" type="ORF">PISL3812_04294</name>
</gene>
<dbReference type="GO" id="GO:0071949">
    <property type="term" value="F:FAD binding"/>
    <property type="evidence" value="ECO:0007669"/>
    <property type="project" value="InterPro"/>
</dbReference>
<accession>A0A0U1LV48</accession>
<keyword evidence="6" id="KW-0472">Membrane</keyword>
<feature type="transmembrane region" description="Helical" evidence="6">
    <location>
        <begin position="245"/>
        <end position="270"/>
    </location>
</feature>
<evidence type="ECO:0000256" key="5">
    <source>
        <dbReference type="SAM" id="MobiDB-lite"/>
    </source>
</evidence>
<keyword evidence="9" id="KW-1185">Reference proteome</keyword>
<dbReference type="PANTHER" id="PTHR42973">
    <property type="entry name" value="BINDING OXIDOREDUCTASE, PUTATIVE (AFU_ORTHOLOGUE AFUA_1G17690)-RELATED"/>
    <property type="match status" value="1"/>
</dbReference>
<dbReference type="STRING" id="28573.A0A0U1LV48"/>
<dbReference type="InterPro" id="IPR016166">
    <property type="entry name" value="FAD-bd_PCMH"/>
</dbReference>
<evidence type="ECO:0000256" key="3">
    <source>
        <dbReference type="ARBA" id="ARBA00022827"/>
    </source>
</evidence>
<dbReference type="SUPFAM" id="SSF56176">
    <property type="entry name" value="FAD-binding/transporter-associated domain-like"/>
    <property type="match status" value="1"/>
</dbReference>
<dbReference type="InterPro" id="IPR050416">
    <property type="entry name" value="FAD-linked_Oxidoreductase"/>
</dbReference>
<evidence type="ECO:0000256" key="2">
    <source>
        <dbReference type="ARBA" id="ARBA00022630"/>
    </source>
</evidence>
<feature type="transmembrane region" description="Helical" evidence="6">
    <location>
        <begin position="131"/>
        <end position="153"/>
    </location>
</feature>
<feature type="transmembrane region" description="Helical" evidence="6">
    <location>
        <begin position="216"/>
        <end position="233"/>
    </location>
</feature>
<proteinExistence type="inferred from homology"/>
<dbReference type="GO" id="GO:0016491">
    <property type="term" value="F:oxidoreductase activity"/>
    <property type="evidence" value="ECO:0007669"/>
    <property type="project" value="UniProtKB-KW"/>
</dbReference>
<evidence type="ECO:0000256" key="6">
    <source>
        <dbReference type="SAM" id="Phobius"/>
    </source>
</evidence>
<keyword evidence="6" id="KW-0812">Transmembrane</keyword>
<feature type="transmembrane region" description="Helical" evidence="6">
    <location>
        <begin position="290"/>
        <end position="313"/>
    </location>
</feature>
<dbReference type="Pfam" id="PF20684">
    <property type="entry name" value="Fung_rhodopsin"/>
    <property type="match status" value="1"/>
</dbReference>
<protein>
    <submittedName>
        <fullName evidence="8">Bifunctional solanapyrone synthase</fullName>
    </submittedName>
</protein>
<keyword evidence="4" id="KW-0560">Oxidoreductase</keyword>
<feature type="compositionally biased region" description="Low complexity" evidence="5">
    <location>
        <begin position="414"/>
        <end position="425"/>
    </location>
</feature>
<dbReference type="Proteomes" id="UP000054383">
    <property type="component" value="Unassembled WGS sequence"/>
</dbReference>
<dbReference type="Gene3D" id="3.30.465.10">
    <property type="match status" value="1"/>
</dbReference>
<organism evidence="8 9">
    <name type="scientific">Talaromyces islandicus</name>
    <name type="common">Penicillium islandicum</name>
    <dbReference type="NCBI Taxonomy" id="28573"/>
    <lineage>
        <taxon>Eukaryota</taxon>
        <taxon>Fungi</taxon>
        <taxon>Dikarya</taxon>
        <taxon>Ascomycota</taxon>
        <taxon>Pezizomycotina</taxon>
        <taxon>Eurotiomycetes</taxon>
        <taxon>Eurotiomycetidae</taxon>
        <taxon>Eurotiales</taxon>
        <taxon>Trichocomaceae</taxon>
        <taxon>Talaromyces</taxon>
        <taxon>Talaromyces sect. Islandici</taxon>
    </lineage>
</organism>
<name>A0A0U1LV48_TALIS</name>
<dbReference type="InterPro" id="IPR049326">
    <property type="entry name" value="Rhodopsin_dom_fungi"/>
</dbReference>
<dbReference type="AlphaFoldDB" id="A0A0U1LV48"/>
<dbReference type="InterPro" id="IPR006094">
    <property type="entry name" value="Oxid_FAD_bind_N"/>
</dbReference>
<evidence type="ECO:0000256" key="4">
    <source>
        <dbReference type="ARBA" id="ARBA00023002"/>
    </source>
</evidence>
<dbReference type="OrthoDB" id="2151789at2759"/>
<feature type="region of interest" description="Disordered" evidence="5">
    <location>
        <begin position="408"/>
        <end position="434"/>
    </location>
</feature>
<evidence type="ECO:0000256" key="1">
    <source>
        <dbReference type="ARBA" id="ARBA00005466"/>
    </source>
</evidence>
<evidence type="ECO:0000259" key="7">
    <source>
        <dbReference type="PROSITE" id="PS51387"/>
    </source>
</evidence>
<reference evidence="8 9" key="1">
    <citation type="submission" date="2015-04" db="EMBL/GenBank/DDBJ databases">
        <authorList>
            <person name="Syromyatnikov M.Y."/>
            <person name="Popov V.N."/>
        </authorList>
    </citation>
    <scope>NUCLEOTIDE SEQUENCE [LARGE SCALE GENOMIC DNA]</scope>
    <source>
        <strain evidence="8">WF-38-12</strain>
    </source>
</reference>
<dbReference type="PANTHER" id="PTHR42973:SF22">
    <property type="entry name" value="FAD-BINDING PCMH-TYPE DOMAIN-CONTAINING PROTEIN-RELATED"/>
    <property type="match status" value="1"/>
</dbReference>
<keyword evidence="3" id="KW-0274">FAD</keyword>
<dbReference type="InterPro" id="IPR036318">
    <property type="entry name" value="FAD-bd_PCMH-like_sf"/>
</dbReference>
<dbReference type="OMA" id="IETTERW"/>
<feature type="transmembrane region" description="Helical" evidence="6">
    <location>
        <begin position="325"/>
        <end position="350"/>
    </location>
</feature>
<dbReference type="EMBL" id="CVMT01000003">
    <property type="protein sequence ID" value="CRG87277.1"/>
    <property type="molecule type" value="Genomic_DNA"/>
</dbReference>
<sequence>MPAAPPSLLVLKNSKNLKVSSRLLATRTDSDRVFPTADKVKYESDRPFLQPTHHRRWKASLFFESFFHDLGDSIALHRIGCRSLEAFLSPSRSVAMSHYGIPDSVLAQTPAMQPPDGITPNFVDPVSRDTALIALNTVFLALMVPVVAVRLYGKAHTVHRIGWEDYTCAIAAIASIAHSAIMLSNLQLGYGRHLWDIRALTLVSLSNVRRLTGTSIIYPVVIFFVKLSILLLYHRLFGVHRTVRVAVWAGGVFFTLFYVAYLGVQIAYMVECTNSASLQKAPCTSIYGVTIFQGALNVASDFYVLFLPLPYLIKLHVSRRQKIGLLIIFLAGFVACAVSIVRLIITAITLNREDKYWYGSLSSEFTIVEMNLAIIAACMPSVPGSLVRARLVGSHFFQSLRSRLFSTRARTHGSSTNTAKTASSKGRYSSTDPDDFIPLRDGAQSGGSVRCPALQLAIGSDKVFYSNSTGYEESGSTYFAAQQGELSPYCYVKPTSAQEVSDVVKTLRLLNHKRAVCPFSVRAGGHHTVVGISNIDAGVAIDLSYINTTTLSSDKSIAYVGSGARWGPVYSTLSADGLAVVGGRESDIGVGGLTSGGGISYFGPQYGFACDTVENFEIVLANGQIVNANAHENSDLFVALKGGSNNFGIITRFDMKTFKLGNYFGGMNYYLGDKSSALLDAFYYFVVNPDFDTKGNVFVTTIYAEASGQAVTSVDFAYTEAISDPPVYENFTAISAYEEGTSISNLTTLSDELSTYQTNGLRETSISVTIEADRSLIQQVHQLWNATLPTVKGVQSLVYSLTFQPVAKSMITAGVTNGGNSLGLDTADGPLVVLTLTASYTDAASDETIVSTSRSLFAQITEAAKKANALNPWIYYNYADVTQDVIASYGEASVNHLKAVSARVDPKGFFQKIQPGGFKL</sequence>